<feature type="region of interest" description="Disordered" evidence="3">
    <location>
        <begin position="759"/>
        <end position="792"/>
    </location>
</feature>
<evidence type="ECO:0000256" key="1">
    <source>
        <dbReference type="ARBA" id="ARBA00005627"/>
    </source>
</evidence>
<evidence type="ECO:0000313" key="5">
    <source>
        <dbReference type="Ensembl" id="ENSLACP00000002297.1"/>
    </source>
</evidence>
<reference evidence="6" key="1">
    <citation type="submission" date="2011-08" db="EMBL/GenBank/DDBJ databases">
        <title>The draft genome of Latimeria chalumnae.</title>
        <authorList>
            <person name="Di Palma F."/>
            <person name="Alfoldi J."/>
            <person name="Johnson J."/>
            <person name="Berlin A."/>
            <person name="Gnerre S."/>
            <person name="Jaffe D."/>
            <person name="MacCallum I."/>
            <person name="Young S."/>
            <person name="Walker B.J."/>
            <person name="Lander E."/>
            <person name="Lindblad-Toh K."/>
        </authorList>
    </citation>
    <scope>NUCLEOTIDE SEQUENCE [LARGE SCALE GENOMIC DNA]</scope>
    <source>
        <strain evidence="6">Wild caught</strain>
    </source>
</reference>
<sequence length="1016" mass="114569">VFQMSTSTGLQNSQNFIAQWMTNASRAGVILNSPLCFLDTENVVQLPADGNDSFSSHFAPLHFSNDSSFISVDSLHDEQNSVTNRLNQGEPAVCENSAIISLHSDTVCPANKCTGSHREGDSTDRKVDNSASPNSASQSDPLMQKLEQLRECQQRKQEQLKRQQMQQLQRLVEEQQKLLSMVSAQQALSDIILLPGKFKHKKGYLSFQIFLIMCCLPIQSYQRPTAAYIPMSKGLQNHSPNSIQSVPSQQLGKKDSVLFVNGAMSCTSPPQHSEAALGVESDSEEDLDNTVDEDHQSLAEICLPQETELLTSEESKHINCEIILTALTNGYKRPIKPGISGRKQTFEEFLEEQLYLEEQKLKQIEELKALEGSSDTKLVPKRTFLKRGDGLARFTKAKPRLFVQNSEPETKSAINQKTIEHKKAGGAAKQQVQRKMALFNKDSYSENLSGPRSKTNQVAKDKITSASSAQKRSVLGNHNGQNICPAPMKVQTERNTLAKFGQMKDGFTSEMGSKLNNTKENQPEFTKPNKMDNKVKNKPIDTEKCQIPSELSAPLALKLLSNVPPEVAELSFEISFQKKLEKWDKEKEKENIELDEFEFLEQAAEDISFSSNSSLVLKVLQRDLQDSNNRRLSSTPVKSVNQDRMHQDSGNKNKDHSKQVDSHPKVLSMELEDNLTVCDKPLKATSSFQGYKGKSAEDDTSEDKNKSRKNCENTSDSELQTDTTLKHEDDDKRHLGPLACIGDEEVNFKLSAGKTILNDSNKESKNVGQDHGLPDDDYTSEESSVIENQTRLSEPLNNFSLKNKVEFDDDSTWADTEEPNNDDNTTVQLPLLFTSSTKETFPQDKTIKRKVASKRKEEIPPEEREEHNSTGIPGVSDLMTKLFPSLRPKEKLECPSGHQPQLNTIQEQPIADTVQSKILREKLVELETEIERFRAENSALTKLHTEREKALENLRKEIADFEQQKAKELANLEEYKKEEMRKLQKERKVFEKYTAAARAIPDKKEREEVQVRIHQI</sequence>
<dbReference type="InParanoid" id="H2ZY26"/>
<evidence type="ECO:0000259" key="4">
    <source>
        <dbReference type="Pfam" id="PF25779"/>
    </source>
</evidence>
<feature type="region of interest" description="Disordered" evidence="3">
    <location>
        <begin position="506"/>
        <end position="536"/>
    </location>
</feature>
<dbReference type="GO" id="GO:0060271">
    <property type="term" value="P:cilium assembly"/>
    <property type="evidence" value="ECO:0007669"/>
    <property type="project" value="TreeGrafter"/>
</dbReference>
<evidence type="ECO:0000256" key="2">
    <source>
        <dbReference type="SAM" id="Coils"/>
    </source>
</evidence>
<dbReference type="Pfam" id="PF25779">
    <property type="entry name" value="Tubulin-bind_CPAP"/>
    <property type="match status" value="1"/>
</dbReference>
<dbReference type="GeneTree" id="ENSGT00530000063927"/>
<feature type="domain" description="CENPJ tubulin-binding region" evidence="4">
    <location>
        <begin position="331"/>
        <end position="396"/>
    </location>
</feature>
<feature type="region of interest" description="Disordered" evidence="3">
    <location>
        <begin position="686"/>
        <end position="732"/>
    </location>
</feature>
<organism evidence="5 6">
    <name type="scientific">Latimeria chalumnae</name>
    <name type="common">Coelacanth</name>
    <dbReference type="NCBI Taxonomy" id="7897"/>
    <lineage>
        <taxon>Eukaryota</taxon>
        <taxon>Metazoa</taxon>
        <taxon>Chordata</taxon>
        <taxon>Craniata</taxon>
        <taxon>Vertebrata</taxon>
        <taxon>Euteleostomi</taxon>
        <taxon>Coelacanthiformes</taxon>
        <taxon>Coelacanthidae</taxon>
        <taxon>Latimeria</taxon>
    </lineage>
</organism>
<dbReference type="OMA" id="EENSCKH"/>
<feature type="compositionally biased region" description="Basic and acidic residues" evidence="3">
    <location>
        <begin position="694"/>
        <end position="711"/>
    </location>
</feature>
<dbReference type="HOGENOM" id="CLU_008072_0_0_1"/>
<dbReference type="FunCoup" id="H2ZY26">
    <property type="interactions" value="1312"/>
</dbReference>
<dbReference type="GO" id="GO:0015631">
    <property type="term" value="F:tubulin binding"/>
    <property type="evidence" value="ECO:0007669"/>
    <property type="project" value="TreeGrafter"/>
</dbReference>
<keyword evidence="2" id="KW-0175">Coiled coil</keyword>
<feature type="compositionally biased region" description="Polar residues" evidence="3">
    <location>
        <begin position="712"/>
        <end position="723"/>
    </location>
</feature>
<dbReference type="PANTHER" id="PTHR10331">
    <property type="entry name" value="T COMPLEX PROTEIN 10"/>
    <property type="match status" value="1"/>
</dbReference>
<dbReference type="Ensembl" id="ENSLACT00000002315.1">
    <property type="protein sequence ID" value="ENSLACP00000002297.1"/>
    <property type="gene ID" value="ENSLACG00000002052.1"/>
</dbReference>
<feature type="compositionally biased region" description="Basic and acidic residues" evidence="3">
    <location>
        <begin position="641"/>
        <end position="664"/>
    </location>
</feature>
<feature type="region of interest" description="Disordered" evidence="3">
    <location>
        <begin position="627"/>
        <end position="666"/>
    </location>
</feature>
<name>H2ZY26_LATCH</name>
<dbReference type="GO" id="GO:0005814">
    <property type="term" value="C:centriole"/>
    <property type="evidence" value="ECO:0007669"/>
    <property type="project" value="TreeGrafter"/>
</dbReference>
<feature type="coiled-coil region" evidence="2">
    <location>
        <begin position="142"/>
        <end position="185"/>
    </location>
</feature>
<dbReference type="eggNOG" id="ENOG502QQR0">
    <property type="taxonomic scope" value="Eukaryota"/>
</dbReference>
<feature type="compositionally biased region" description="Basic and acidic residues" evidence="3">
    <location>
        <begin position="527"/>
        <end position="536"/>
    </location>
</feature>
<evidence type="ECO:0000256" key="3">
    <source>
        <dbReference type="SAM" id="MobiDB-lite"/>
    </source>
</evidence>
<dbReference type="PANTHER" id="PTHR10331:SF6">
    <property type="entry name" value="SPINDLE ASSEMBLY ABNORMAL 4"/>
    <property type="match status" value="1"/>
</dbReference>
<feature type="compositionally biased region" description="Basic and acidic residues" evidence="3">
    <location>
        <begin position="854"/>
        <end position="868"/>
    </location>
</feature>
<protein>
    <submittedName>
        <fullName evidence="5">Centromere protein J</fullName>
    </submittedName>
</protein>
<feature type="compositionally biased region" description="Polar residues" evidence="3">
    <location>
        <begin position="510"/>
        <end position="524"/>
    </location>
</feature>
<dbReference type="EMBL" id="AFYH01264253">
    <property type="status" value="NOT_ANNOTATED_CDS"/>
    <property type="molecule type" value="Genomic_DNA"/>
</dbReference>
<dbReference type="InterPro" id="IPR026581">
    <property type="entry name" value="TCP10L/CENPJ"/>
</dbReference>
<feature type="compositionally biased region" description="Polar residues" evidence="3">
    <location>
        <begin position="129"/>
        <end position="141"/>
    </location>
</feature>
<reference evidence="5" key="2">
    <citation type="submission" date="2025-08" db="UniProtKB">
        <authorList>
            <consortium name="Ensembl"/>
        </authorList>
    </citation>
    <scope>IDENTIFICATION</scope>
</reference>
<reference evidence="5" key="3">
    <citation type="submission" date="2025-09" db="UniProtKB">
        <authorList>
            <consortium name="Ensembl"/>
        </authorList>
    </citation>
    <scope>IDENTIFICATION</scope>
</reference>
<feature type="compositionally biased region" description="Basic and acidic residues" evidence="3">
    <location>
        <begin position="116"/>
        <end position="128"/>
    </location>
</feature>
<proteinExistence type="inferred from homology"/>
<dbReference type="AlphaFoldDB" id="H2ZY26"/>
<dbReference type="Proteomes" id="UP000008672">
    <property type="component" value="Unassembled WGS sequence"/>
</dbReference>
<dbReference type="InterPro" id="IPR058029">
    <property type="entry name" value="Tubulin-bd_CENPJ"/>
</dbReference>
<dbReference type="STRING" id="7897.ENSLACP00000002297"/>
<accession>H2ZY26</accession>
<feature type="coiled-coil region" evidence="2">
    <location>
        <begin position="916"/>
        <end position="989"/>
    </location>
</feature>
<evidence type="ECO:0000313" key="6">
    <source>
        <dbReference type="Proteomes" id="UP000008672"/>
    </source>
</evidence>
<keyword evidence="6" id="KW-1185">Reference proteome</keyword>
<dbReference type="GO" id="GO:0061511">
    <property type="term" value="P:centriole elongation"/>
    <property type="evidence" value="ECO:0007669"/>
    <property type="project" value="TreeGrafter"/>
</dbReference>
<feature type="region of interest" description="Disordered" evidence="3">
    <location>
        <begin position="838"/>
        <end position="877"/>
    </location>
</feature>
<comment type="similarity">
    <text evidence="1">Belongs to the TCP10 family.</text>
</comment>
<dbReference type="GO" id="GO:0005813">
    <property type="term" value="C:centrosome"/>
    <property type="evidence" value="ECO:0007669"/>
    <property type="project" value="TreeGrafter"/>
</dbReference>
<feature type="compositionally biased region" description="Polar residues" evidence="3">
    <location>
        <begin position="781"/>
        <end position="792"/>
    </location>
</feature>
<feature type="compositionally biased region" description="Polar residues" evidence="3">
    <location>
        <begin position="630"/>
        <end position="640"/>
    </location>
</feature>
<feature type="region of interest" description="Disordered" evidence="3">
    <location>
        <begin position="112"/>
        <end position="142"/>
    </location>
</feature>